<evidence type="ECO:0008006" key="4">
    <source>
        <dbReference type="Google" id="ProtNLM"/>
    </source>
</evidence>
<feature type="chain" id="PRO_5042091677" description="Lipoprotein" evidence="1">
    <location>
        <begin position="26"/>
        <end position="210"/>
    </location>
</feature>
<dbReference type="Proteomes" id="UP001205105">
    <property type="component" value="Unassembled WGS sequence"/>
</dbReference>
<feature type="signal peptide" evidence="1">
    <location>
        <begin position="1"/>
        <end position="25"/>
    </location>
</feature>
<name>A0AAD5DRU4_9CHLO</name>
<organism evidence="2 3">
    <name type="scientific">Chlorella ohadii</name>
    <dbReference type="NCBI Taxonomy" id="2649997"/>
    <lineage>
        <taxon>Eukaryota</taxon>
        <taxon>Viridiplantae</taxon>
        <taxon>Chlorophyta</taxon>
        <taxon>core chlorophytes</taxon>
        <taxon>Trebouxiophyceae</taxon>
        <taxon>Chlorellales</taxon>
        <taxon>Chlorellaceae</taxon>
        <taxon>Chlorella clade</taxon>
        <taxon>Chlorella</taxon>
    </lineage>
</organism>
<dbReference type="PANTHER" id="PTHR36768:SF1">
    <property type="entry name" value="ATP-DEPENDENT HELICASE_DEOXYRIBONUCLEASE SUBUNIT B"/>
    <property type="match status" value="1"/>
</dbReference>
<evidence type="ECO:0000256" key="1">
    <source>
        <dbReference type="SAM" id="SignalP"/>
    </source>
</evidence>
<gene>
    <name evidence="2" type="ORF">COHA_004488</name>
</gene>
<dbReference type="EMBL" id="JADXDR010000058">
    <property type="protein sequence ID" value="KAI7841961.1"/>
    <property type="molecule type" value="Genomic_DNA"/>
</dbReference>
<evidence type="ECO:0000313" key="2">
    <source>
        <dbReference type="EMBL" id="KAI7841961.1"/>
    </source>
</evidence>
<protein>
    <recommendedName>
        <fullName evidence="4">Lipoprotein</fullName>
    </recommendedName>
</protein>
<accession>A0AAD5DRU4</accession>
<sequence length="210" mass="22602">MKSQLLQLGSRLLLLVLLVATGCSGSEFQDGDFVPASRRAQFHAQRTHWHDILGQHCPKFGVKRLVAVPLPQPTGLKVADDYKVQFSFDGDRHLTPWLSIIGKRAASPPYVEVELTRSGNTITSVTAEVFELDSEDQKEHAQLITGAPCCTCLLTCLPSPCHCAAAAFAALLLGLNVARTYQQRLRQFLSDIAGESGSSLAAAAGTAKAD</sequence>
<evidence type="ECO:0000313" key="3">
    <source>
        <dbReference type="Proteomes" id="UP001205105"/>
    </source>
</evidence>
<dbReference type="PROSITE" id="PS51257">
    <property type="entry name" value="PROKAR_LIPOPROTEIN"/>
    <property type="match status" value="1"/>
</dbReference>
<dbReference type="AlphaFoldDB" id="A0AAD5DRU4"/>
<reference evidence="2" key="1">
    <citation type="submission" date="2020-11" db="EMBL/GenBank/DDBJ databases">
        <title>Chlorella ohadii genome sequencing and assembly.</title>
        <authorList>
            <person name="Murik O."/>
            <person name="Treves H."/>
            <person name="Kedem I."/>
            <person name="Shotland Y."/>
            <person name="Kaplan A."/>
        </authorList>
    </citation>
    <scope>NUCLEOTIDE SEQUENCE</scope>
    <source>
        <strain evidence="2">1</strain>
    </source>
</reference>
<comment type="caution">
    <text evidence="2">The sequence shown here is derived from an EMBL/GenBank/DDBJ whole genome shotgun (WGS) entry which is preliminary data.</text>
</comment>
<keyword evidence="3" id="KW-1185">Reference proteome</keyword>
<keyword evidence="1" id="KW-0732">Signal</keyword>
<dbReference type="PANTHER" id="PTHR36768">
    <property type="entry name" value="ATP-DEPENDENT HELICASE/DEOXYRIBONUCLEASE SUBUNIT B"/>
    <property type="match status" value="1"/>
</dbReference>
<proteinExistence type="predicted"/>